<dbReference type="AlphaFoldDB" id="A0A2S4L0Q0"/>
<dbReference type="InterPro" id="IPR032387">
    <property type="entry name" value="ACAS_N"/>
</dbReference>
<dbReference type="EMBL" id="PKSG01000371">
    <property type="protein sequence ID" value="POR36028.1"/>
    <property type="molecule type" value="Genomic_DNA"/>
</dbReference>
<dbReference type="STRING" id="94208.A0A2S4L0Q0"/>
<feature type="domain" description="Acetyl-coenzyme A synthetase N-terminal" evidence="1">
    <location>
        <begin position="60"/>
        <end position="116"/>
    </location>
</feature>
<accession>A0A2S4L0Q0</accession>
<dbReference type="PANTHER" id="PTHR42921:SF4">
    <property type="entry name" value="ACETOACETYL-COA SYNTHASE (AFU_ORTHOLOGUE AFUA_8G04770)"/>
    <property type="match status" value="1"/>
</dbReference>
<dbReference type="OrthoDB" id="10253869at2759"/>
<comment type="caution">
    <text evidence="2">The sequence shown here is derived from an EMBL/GenBank/DDBJ whole genome shotgun (WGS) entry which is preliminary data.</text>
</comment>
<gene>
    <name evidence="2" type="ORF">TPAR_03763</name>
</gene>
<name>A0A2S4L0Q0_9HYPO</name>
<evidence type="ECO:0000313" key="3">
    <source>
        <dbReference type="Proteomes" id="UP000237481"/>
    </source>
</evidence>
<dbReference type="Gene3D" id="3.40.50.12780">
    <property type="entry name" value="N-terminal domain of ligase-like"/>
    <property type="match status" value="1"/>
</dbReference>
<dbReference type="Proteomes" id="UP000237481">
    <property type="component" value="Unassembled WGS sequence"/>
</dbReference>
<evidence type="ECO:0000259" key="1">
    <source>
        <dbReference type="Pfam" id="PF16177"/>
    </source>
</evidence>
<sequence>MELETTPRKLWEHPNPKGTAMWEFMQEANRRYGLELQVSLQPGPRSKEHPDADHVGQGFHDLYRWSCEQRSQFYGQLWDSQRWIHEGSFAQVVDEATPISRLPRWFAGVRLNWAENFLWSRGPGDAAGTRATLHKEDARVALTEVREGNTAVVDV</sequence>
<keyword evidence="3" id="KW-1185">Reference proteome</keyword>
<reference evidence="2 3" key="1">
    <citation type="submission" date="2018-01" db="EMBL/GenBank/DDBJ databases">
        <title>Harnessing the power of phylogenomics to disentangle the directionality and signatures of interkingdom host jumping in the parasitic fungal genus Tolypocladium.</title>
        <authorList>
            <person name="Quandt C.A."/>
            <person name="Patterson W."/>
            <person name="Spatafora J.W."/>
        </authorList>
    </citation>
    <scope>NUCLEOTIDE SEQUENCE [LARGE SCALE GENOMIC DNA]</scope>
    <source>
        <strain evidence="2 3">NRBC 100945</strain>
    </source>
</reference>
<feature type="non-terminal residue" evidence="2">
    <location>
        <position position="155"/>
    </location>
</feature>
<organism evidence="2 3">
    <name type="scientific">Tolypocladium paradoxum</name>
    <dbReference type="NCBI Taxonomy" id="94208"/>
    <lineage>
        <taxon>Eukaryota</taxon>
        <taxon>Fungi</taxon>
        <taxon>Dikarya</taxon>
        <taxon>Ascomycota</taxon>
        <taxon>Pezizomycotina</taxon>
        <taxon>Sordariomycetes</taxon>
        <taxon>Hypocreomycetidae</taxon>
        <taxon>Hypocreales</taxon>
        <taxon>Ophiocordycipitaceae</taxon>
        <taxon>Tolypocladium</taxon>
    </lineage>
</organism>
<dbReference type="GO" id="GO:0030729">
    <property type="term" value="F:acetoacetate-CoA ligase activity"/>
    <property type="evidence" value="ECO:0007669"/>
    <property type="project" value="TreeGrafter"/>
</dbReference>
<proteinExistence type="predicted"/>
<dbReference type="PANTHER" id="PTHR42921">
    <property type="entry name" value="ACETOACETYL-COA SYNTHETASE"/>
    <property type="match status" value="1"/>
</dbReference>
<dbReference type="Pfam" id="PF16177">
    <property type="entry name" value="ACAS_N"/>
    <property type="match status" value="1"/>
</dbReference>
<evidence type="ECO:0000313" key="2">
    <source>
        <dbReference type="EMBL" id="POR36028.1"/>
    </source>
</evidence>
<dbReference type="InterPro" id="IPR042099">
    <property type="entry name" value="ANL_N_sf"/>
</dbReference>
<protein>
    <submittedName>
        <fullName evidence="2">Acetoacetyl-CoA synthetase</fullName>
    </submittedName>
</protein>